<dbReference type="AlphaFoldDB" id="A0A3S0HFQ7"/>
<comment type="caution">
    <text evidence="1">The sequence shown here is derived from an EMBL/GenBank/DDBJ whole genome shotgun (WGS) entry which is preliminary data.</text>
</comment>
<dbReference type="RefSeq" id="WP_126928413.1">
    <property type="nucleotide sequence ID" value="NZ_RXLZ01000013.1"/>
</dbReference>
<gene>
    <name evidence="1" type="ORF">EKL94_06185</name>
</gene>
<dbReference type="EMBL" id="RXLZ01000013">
    <property type="protein sequence ID" value="RTQ90504.1"/>
    <property type="molecule type" value="Genomic_DNA"/>
</dbReference>
<evidence type="ECO:0000313" key="2">
    <source>
        <dbReference type="Proteomes" id="UP000271705"/>
    </source>
</evidence>
<evidence type="ECO:0000313" key="1">
    <source>
        <dbReference type="EMBL" id="RTQ90504.1"/>
    </source>
</evidence>
<reference evidence="1 2" key="1">
    <citation type="submission" date="2018-12" db="EMBL/GenBank/DDBJ databases">
        <authorList>
            <person name="Kartti S."/>
            <person name="Manni A."/>
            <person name="Chemao El Fihri M.W."/>
            <person name="Laamarti M."/>
            <person name="Temsamani L."/>
            <person name="El Jamali J.E."/>
            <person name="Ouadghiri M."/>
            <person name="Ibrahimi A."/>
            <person name="Filati-Maltouf A."/>
        </authorList>
    </citation>
    <scope>NUCLEOTIDE SEQUENCE [LARGE SCALE GENOMIC DNA]</scope>
    <source>
        <strain evidence="1 2">MDMC339</strain>
    </source>
</reference>
<accession>A0A3S0HFQ7</accession>
<organism evidence="1 2">
    <name type="scientific">Stenotrophomonas maltophilia</name>
    <name type="common">Pseudomonas maltophilia</name>
    <name type="synonym">Xanthomonas maltophilia</name>
    <dbReference type="NCBI Taxonomy" id="40324"/>
    <lineage>
        <taxon>Bacteria</taxon>
        <taxon>Pseudomonadati</taxon>
        <taxon>Pseudomonadota</taxon>
        <taxon>Gammaproteobacteria</taxon>
        <taxon>Lysobacterales</taxon>
        <taxon>Lysobacteraceae</taxon>
        <taxon>Stenotrophomonas</taxon>
        <taxon>Stenotrophomonas maltophilia group</taxon>
    </lineage>
</organism>
<dbReference type="Proteomes" id="UP000271705">
    <property type="component" value="Unassembled WGS sequence"/>
</dbReference>
<sequence>MTRRSAKNEQQMLSLAEKVLAARHAAPLLAERLAGGHVTSDDRKAIIEVIAAELCEKGFDAESEPSAYGHALERLIDYVNRPNLE</sequence>
<name>A0A3S0HFQ7_STEMA</name>
<proteinExistence type="predicted"/>
<protein>
    <submittedName>
        <fullName evidence="1">Uncharacterized protein</fullName>
    </submittedName>
</protein>